<comment type="caution">
    <text evidence="1">The sequence shown here is derived from an EMBL/GenBank/DDBJ whole genome shotgun (WGS) entry which is preliminary data.</text>
</comment>
<dbReference type="InterPro" id="IPR030902">
    <property type="entry name" value="CLB_0814_fam"/>
</dbReference>
<name>A0A942T7H4_9BACI</name>
<reference evidence="1" key="1">
    <citation type="submission" date="2021-05" db="EMBL/GenBank/DDBJ databases">
        <title>Novel Bacillus species.</title>
        <authorList>
            <person name="Liu G."/>
        </authorList>
    </citation>
    <scope>NUCLEOTIDE SEQUENCE</scope>
    <source>
        <strain evidence="1 3">FJAT-50051</strain>
    </source>
</reference>
<gene>
    <name evidence="2" type="ORF">KHB02_006055</name>
    <name evidence="1" type="ORF">KHB02_41815</name>
</gene>
<dbReference type="RefSeq" id="WP_213147728.1">
    <property type="nucleotide sequence ID" value="NZ_JAGYPE020000007.1"/>
</dbReference>
<accession>A0A942T7H4</accession>
<proteinExistence type="predicted"/>
<organism evidence="1">
    <name type="scientific">Neobacillus citreus</name>
    <dbReference type="NCBI Taxonomy" id="2833578"/>
    <lineage>
        <taxon>Bacteria</taxon>
        <taxon>Bacillati</taxon>
        <taxon>Bacillota</taxon>
        <taxon>Bacilli</taxon>
        <taxon>Bacillales</taxon>
        <taxon>Bacillaceae</taxon>
        <taxon>Neobacillus</taxon>
    </lineage>
</organism>
<keyword evidence="3" id="KW-1185">Reference proteome</keyword>
<protein>
    <submittedName>
        <fullName evidence="1">TIGR04540 family protein</fullName>
    </submittedName>
</protein>
<evidence type="ECO:0000313" key="1">
    <source>
        <dbReference type="EMBL" id="MBS4187920.1"/>
    </source>
</evidence>
<dbReference type="Proteomes" id="UP000677265">
    <property type="component" value="Unassembled WGS sequence"/>
</dbReference>
<sequence>MELKLFHKTQRDLASAVNQTIDCYWDSEISEQEMIDTVKALYENNPTKFLKDQSFTKIIQQQCGKRRLEVVKKILNIDL</sequence>
<evidence type="ECO:0000313" key="2">
    <source>
        <dbReference type="EMBL" id="MCH6265087.1"/>
    </source>
</evidence>
<dbReference type="AlphaFoldDB" id="A0A942T7H4"/>
<evidence type="ECO:0000313" key="3">
    <source>
        <dbReference type="Proteomes" id="UP000677265"/>
    </source>
</evidence>
<dbReference type="EMBL" id="JAGYPE020000007">
    <property type="protein sequence ID" value="MCH6265087.1"/>
    <property type="molecule type" value="Genomic_DNA"/>
</dbReference>
<dbReference type="NCBIfam" id="TIGR04540">
    <property type="entry name" value="CLB_0814_fam"/>
    <property type="match status" value="1"/>
</dbReference>
<dbReference type="EMBL" id="JAGYPE010000009">
    <property type="protein sequence ID" value="MBS4187920.1"/>
    <property type="molecule type" value="Genomic_DNA"/>
</dbReference>